<organism evidence="2 3">
    <name type="scientific">Polarella glacialis</name>
    <name type="common">Dinoflagellate</name>
    <dbReference type="NCBI Taxonomy" id="89957"/>
    <lineage>
        <taxon>Eukaryota</taxon>
        <taxon>Sar</taxon>
        <taxon>Alveolata</taxon>
        <taxon>Dinophyceae</taxon>
        <taxon>Suessiales</taxon>
        <taxon>Suessiaceae</taxon>
        <taxon>Polarella</taxon>
    </lineage>
</organism>
<keyword evidence="3" id="KW-1185">Reference proteome</keyword>
<feature type="region of interest" description="Disordered" evidence="1">
    <location>
        <begin position="1"/>
        <end position="28"/>
    </location>
</feature>
<feature type="non-terminal residue" evidence="2">
    <location>
        <position position="123"/>
    </location>
</feature>
<accession>A0A813DT09</accession>
<protein>
    <submittedName>
        <fullName evidence="2">Uncharacterized protein</fullName>
    </submittedName>
</protein>
<sequence>DRAILREVSRKGYYHNRPPSTETAAPQKIEAARVPLAVAPAATNNRHQFDAFQKKWDKFDNDDYVKDLERNTLKAAQGKGSKKAPGSSAAASTAGAVTPSDGIFAGTPLAGLMNRFCSRRARS</sequence>
<proteinExistence type="predicted"/>
<evidence type="ECO:0000313" key="3">
    <source>
        <dbReference type="Proteomes" id="UP000654075"/>
    </source>
</evidence>
<name>A0A813DT09_POLGL</name>
<comment type="caution">
    <text evidence="2">The sequence shown here is derived from an EMBL/GenBank/DDBJ whole genome shotgun (WGS) entry which is preliminary data.</text>
</comment>
<evidence type="ECO:0000256" key="1">
    <source>
        <dbReference type="SAM" id="MobiDB-lite"/>
    </source>
</evidence>
<evidence type="ECO:0000313" key="2">
    <source>
        <dbReference type="EMBL" id="CAE8589688.1"/>
    </source>
</evidence>
<dbReference type="AlphaFoldDB" id="A0A813DT09"/>
<reference evidence="2" key="1">
    <citation type="submission" date="2021-02" db="EMBL/GenBank/DDBJ databases">
        <authorList>
            <person name="Dougan E. K."/>
            <person name="Rhodes N."/>
            <person name="Thang M."/>
            <person name="Chan C."/>
        </authorList>
    </citation>
    <scope>NUCLEOTIDE SEQUENCE</scope>
</reference>
<feature type="compositionally biased region" description="Low complexity" evidence="1">
    <location>
        <begin position="74"/>
        <end position="96"/>
    </location>
</feature>
<dbReference type="EMBL" id="CAJNNV010003836">
    <property type="protein sequence ID" value="CAE8589688.1"/>
    <property type="molecule type" value="Genomic_DNA"/>
</dbReference>
<gene>
    <name evidence="2" type="ORF">PGLA1383_LOCUS8432</name>
</gene>
<dbReference type="Proteomes" id="UP000654075">
    <property type="component" value="Unassembled WGS sequence"/>
</dbReference>
<feature type="compositionally biased region" description="Basic and acidic residues" evidence="1">
    <location>
        <begin position="1"/>
        <end position="10"/>
    </location>
</feature>
<feature type="region of interest" description="Disordered" evidence="1">
    <location>
        <begin position="74"/>
        <end position="108"/>
    </location>
</feature>